<comment type="caution">
    <text evidence="2">The sequence shown here is derived from an EMBL/GenBank/DDBJ whole genome shotgun (WGS) entry which is preliminary data.</text>
</comment>
<sequence length="343" mass="40293">MKNTDESLNIKHSSQIYEVLNREATRSMGILFLESMSKISNIEVGEISRTKGKFEVKTYYFPKNDLGKSYLNDFSAGYKREEGDRAASISSQDVGRNGGLYVDPSEIQGLRIGGLMMDSSITWLKQFPEDTLVRKIDYKPNNEILARKFYKKFSIPLDNDTTIGGLSNSDSWLENIKPIEVDNFIFEIWLNLEKRKLYENANSQMQAVLRKKQHEQYTYTNIFFGGRKIKLDVSFVNQEVQPNKDYKRFYNMMDFRCEDGKYNLDKLKIVVHQYLDSKLKLEQQIYAYENLIQSVEEMNNKIVRIMRINDLFQKLRYSHNFNFLILVVTIGLFLFGSYYINIH</sequence>
<dbReference type="PATRIC" id="fig|1330047.3.peg.2556"/>
<evidence type="ECO:0000256" key="1">
    <source>
        <dbReference type="SAM" id="Phobius"/>
    </source>
</evidence>
<evidence type="ECO:0000313" key="2">
    <source>
        <dbReference type="EMBL" id="EPR82490.1"/>
    </source>
</evidence>
<dbReference type="Proteomes" id="UP000018420">
    <property type="component" value="Unassembled WGS sequence"/>
</dbReference>
<dbReference type="RefSeq" id="WP_004918895.1">
    <property type="nucleotide sequence ID" value="NZ_ASYZ01000147.1"/>
</dbReference>
<dbReference type="EMBL" id="ASYZ01000147">
    <property type="protein sequence ID" value="EPR82490.1"/>
    <property type="molecule type" value="Genomic_DNA"/>
</dbReference>
<organism evidence="2 3">
    <name type="scientific">Acinetobacter junii CIP 107470 = MTCC 11364</name>
    <dbReference type="NCBI Taxonomy" id="1217666"/>
    <lineage>
        <taxon>Bacteria</taxon>
        <taxon>Pseudomonadati</taxon>
        <taxon>Pseudomonadota</taxon>
        <taxon>Gammaproteobacteria</taxon>
        <taxon>Moraxellales</taxon>
        <taxon>Moraxellaceae</taxon>
        <taxon>Acinetobacter</taxon>
    </lineage>
</organism>
<protein>
    <submittedName>
        <fullName evidence="2">Uncharacterized protein</fullName>
    </submittedName>
</protein>
<evidence type="ECO:0000313" key="3">
    <source>
        <dbReference type="Proteomes" id="UP000018420"/>
    </source>
</evidence>
<keyword evidence="1" id="KW-1133">Transmembrane helix</keyword>
<dbReference type="AlphaFoldDB" id="S7WH99"/>
<name>S7WH99_ACIJU</name>
<reference evidence="2 3" key="1">
    <citation type="submission" date="2013-05" db="EMBL/GenBank/DDBJ databases">
        <title>Genome assembly of Acinetobacter junii MTCC 11364.</title>
        <authorList>
            <person name="Khatri I."/>
            <person name="Singh N.K."/>
            <person name="Subramanian S."/>
            <person name="Mayilraj S."/>
        </authorList>
    </citation>
    <scope>NUCLEOTIDE SEQUENCE [LARGE SCALE GENOMIC DNA]</scope>
    <source>
        <strain evidence="2 3">MTCC 11364</strain>
    </source>
</reference>
<accession>S7WH99</accession>
<feature type="transmembrane region" description="Helical" evidence="1">
    <location>
        <begin position="321"/>
        <end position="340"/>
    </location>
</feature>
<keyword evidence="1" id="KW-0472">Membrane</keyword>
<proteinExistence type="predicted"/>
<keyword evidence="1" id="KW-0812">Transmembrane</keyword>
<gene>
    <name evidence="2" type="ORF">L292_0724</name>
</gene>